<dbReference type="InterPro" id="IPR006703">
    <property type="entry name" value="G_AIG1"/>
</dbReference>
<sequence length="211" mass="23922">MADKGEGGDRRVLIALLGMTGAGKTTFARLASGNQELQVGHSIYPCTQDPQVVEFTISTNTAARPILLIDTPGFDDDNRTDVEILEDIAKWLGEQGYLKGSDQLDGLVILHPVTVHRLGGHERRRTRLLQNLLGDKAFKRIIIATTMWERIRDEDMEDVRKTVKEREKDIWHDLVSRGAKLRDHHRNTESAHQTIREIIRLSEKQVDEEGP</sequence>
<dbReference type="SUPFAM" id="SSF52540">
    <property type="entry name" value="P-loop containing nucleoside triphosphate hydrolases"/>
    <property type="match status" value="1"/>
</dbReference>
<name>A0AA40CAW0_9PEZI</name>
<proteinExistence type="predicted"/>
<evidence type="ECO:0000256" key="1">
    <source>
        <dbReference type="ARBA" id="ARBA00022741"/>
    </source>
</evidence>
<dbReference type="GO" id="GO:0016787">
    <property type="term" value="F:hydrolase activity"/>
    <property type="evidence" value="ECO:0007669"/>
    <property type="project" value="UniProtKB-KW"/>
</dbReference>
<protein>
    <submittedName>
        <fullName evidence="3">P-loop containing nucleoside triphosphate hydrolase protein</fullName>
    </submittedName>
</protein>
<accession>A0AA40CAW0</accession>
<organism evidence="3 4">
    <name type="scientific">Immersiella caudata</name>
    <dbReference type="NCBI Taxonomy" id="314043"/>
    <lineage>
        <taxon>Eukaryota</taxon>
        <taxon>Fungi</taxon>
        <taxon>Dikarya</taxon>
        <taxon>Ascomycota</taxon>
        <taxon>Pezizomycotina</taxon>
        <taxon>Sordariomycetes</taxon>
        <taxon>Sordariomycetidae</taxon>
        <taxon>Sordariales</taxon>
        <taxon>Lasiosphaeriaceae</taxon>
        <taxon>Immersiella</taxon>
    </lineage>
</organism>
<dbReference type="Pfam" id="PF04548">
    <property type="entry name" value="AIG1"/>
    <property type="match status" value="1"/>
</dbReference>
<dbReference type="AlphaFoldDB" id="A0AA40CAW0"/>
<evidence type="ECO:0000313" key="3">
    <source>
        <dbReference type="EMBL" id="KAK0631475.1"/>
    </source>
</evidence>
<dbReference type="GO" id="GO:0005525">
    <property type="term" value="F:GTP binding"/>
    <property type="evidence" value="ECO:0007669"/>
    <property type="project" value="InterPro"/>
</dbReference>
<gene>
    <name evidence="3" type="ORF">B0T14DRAFT_3895</name>
</gene>
<evidence type="ECO:0000313" key="4">
    <source>
        <dbReference type="Proteomes" id="UP001175000"/>
    </source>
</evidence>
<dbReference type="EMBL" id="JAULSU010000001">
    <property type="protein sequence ID" value="KAK0631475.1"/>
    <property type="molecule type" value="Genomic_DNA"/>
</dbReference>
<dbReference type="InterPro" id="IPR027417">
    <property type="entry name" value="P-loop_NTPase"/>
</dbReference>
<evidence type="ECO:0000259" key="2">
    <source>
        <dbReference type="Pfam" id="PF04548"/>
    </source>
</evidence>
<comment type="caution">
    <text evidence="3">The sequence shown here is derived from an EMBL/GenBank/DDBJ whole genome shotgun (WGS) entry which is preliminary data.</text>
</comment>
<dbReference type="Proteomes" id="UP001175000">
    <property type="component" value="Unassembled WGS sequence"/>
</dbReference>
<dbReference type="Gene3D" id="3.40.50.300">
    <property type="entry name" value="P-loop containing nucleotide triphosphate hydrolases"/>
    <property type="match status" value="1"/>
</dbReference>
<keyword evidence="1" id="KW-0547">Nucleotide-binding</keyword>
<keyword evidence="3" id="KW-0378">Hydrolase</keyword>
<keyword evidence="4" id="KW-1185">Reference proteome</keyword>
<feature type="domain" description="AIG1-type G" evidence="2">
    <location>
        <begin position="14"/>
        <end position="200"/>
    </location>
</feature>
<reference evidence="3" key="1">
    <citation type="submission" date="2023-06" db="EMBL/GenBank/DDBJ databases">
        <title>Genome-scale phylogeny and comparative genomics of the fungal order Sordariales.</title>
        <authorList>
            <consortium name="Lawrence Berkeley National Laboratory"/>
            <person name="Hensen N."/>
            <person name="Bonometti L."/>
            <person name="Westerberg I."/>
            <person name="Brannstrom I.O."/>
            <person name="Guillou S."/>
            <person name="Cros-Aarteil S."/>
            <person name="Calhoun S."/>
            <person name="Haridas S."/>
            <person name="Kuo A."/>
            <person name="Mondo S."/>
            <person name="Pangilinan J."/>
            <person name="Riley R."/>
            <person name="Labutti K."/>
            <person name="Andreopoulos B."/>
            <person name="Lipzen A."/>
            <person name="Chen C."/>
            <person name="Yanf M."/>
            <person name="Daum C."/>
            <person name="Ng V."/>
            <person name="Clum A."/>
            <person name="Steindorff A."/>
            <person name="Ohm R."/>
            <person name="Martin F."/>
            <person name="Silar P."/>
            <person name="Natvig D."/>
            <person name="Lalanne C."/>
            <person name="Gautier V."/>
            <person name="Ament-Velasquez S.L."/>
            <person name="Kruys A."/>
            <person name="Hutchinson M.I."/>
            <person name="Powell A.J."/>
            <person name="Barry K."/>
            <person name="Miller A.N."/>
            <person name="Grigoriev I.V."/>
            <person name="Debuchy R."/>
            <person name="Gladieux P."/>
            <person name="Thoren M.H."/>
            <person name="Johannesson H."/>
        </authorList>
    </citation>
    <scope>NUCLEOTIDE SEQUENCE</scope>
    <source>
        <strain evidence="3">CBS 606.72</strain>
    </source>
</reference>